<dbReference type="AlphaFoldDB" id="A0P0N9"/>
<dbReference type="GeneID" id="68849067"/>
<name>A0P0N9_ROSAI</name>
<sequence>MSIKKKMIHTRQRRENPLLKFLQAFALLLLATFAVLVVAAHAVPETTRAVTGRDAAENIFSAKKACLSSALESPKFANFCGRVFKISREGMFLKARTNISGPALAIFVDKDHELNRYLRINANAYEMFGNTQAMHINLIAAYVHVECEISQAQSEGIAGIETISWAFEPSIRTRCGQV</sequence>
<comment type="caution">
    <text evidence="1">The sequence shown here is derived from an EMBL/GenBank/DDBJ whole genome shotgun (WGS) entry which is preliminary data.</text>
</comment>
<organism evidence="1 2">
    <name type="scientific">Roseibium aggregatum (strain ATCC 25650 / DSM 13394 / JCM 20685 / NBRC 16684 / NCIMB 2208 / IAM 12614 / B1)</name>
    <name type="common">Stappia aggregata</name>
    <dbReference type="NCBI Taxonomy" id="384765"/>
    <lineage>
        <taxon>Bacteria</taxon>
        <taxon>Pseudomonadati</taxon>
        <taxon>Pseudomonadota</taxon>
        <taxon>Alphaproteobacteria</taxon>
        <taxon>Hyphomicrobiales</taxon>
        <taxon>Stappiaceae</taxon>
        <taxon>Roseibium</taxon>
    </lineage>
</organism>
<evidence type="ECO:0000313" key="2">
    <source>
        <dbReference type="Proteomes" id="UP000004848"/>
    </source>
</evidence>
<protein>
    <submittedName>
        <fullName evidence="1">Uncharacterized protein</fullName>
    </submittedName>
</protein>
<reference evidence="1 2" key="1">
    <citation type="submission" date="2006-05" db="EMBL/GenBank/DDBJ databases">
        <authorList>
            <person name="King G."/>
            <person name="Ferriera S."/>
            <person name="Johnson J."/>
            <person name="Kravitz S."/>
            <person name="Beeson K."/>
            <person name="Sutton G."/>
            <person name="Rogers Y.-H."/>
            <person name="Friedman R."/>
            <person name="Frazier M."/>
            <person name="Venter J.C."/>
        </authorList>
    </citation>
    <scope>NUCLEOTIDE SEQUENCE [LARGE SCALE GENOMIC DNA]</scope>
    <source>
        <strain evidence="2">ATCC 25650 / DSM 13394 / JCM 20685 / NBRC 16684 / NCIMB 2208 / IAM 12614 / B1</strain>
    </source>
</reference>
<dbReference type="Proteomes" id="UP000004848">
    <property type="component" value="Unassembled WGS sequence"/>
</dbReference>
<proteinExistence type="predicted"/>
<gene>
    <name evidence="1" type="ORF">SIAM614_01144</name>
</gene>
<dbReference type="RefSeq" id="WP_006938601.1">
    <property type="nucleotide sequence ID" value="NZ_AAUW01000021.1"/>
</dbReference>
<evidence type="ECO:0000313" key="1">
    <source>
        <dbReference type="EMBL" id="EAV41353.1"/>
    </source>
</evidence>
<dbReference type="OrthoDB" id="9999948at2"/>
<accession>A0P0N9</accession>
<dbReference type="EMBL" id="AAUW01000021">
    <property type="protein sequence ID" value="EAV41353.1"/>
    <property type="molecule type" value="Genomic_DNA"/>
</dbReference>